<dbReference type="RefSeq" id="WP_215626718.1">
    <property type="nucleotide sequence ID" value="NZ_CP067089.2"/>
</dbReference>
<keyword evidence="6 10" id="KW-0808">Transferase</keyword>
<organism evidence="12 13">
    <name type="scientific">Breznakiella homolactica</name>
    <dbReference type="NCBI Taxonomy" id="2798577"/>
    <lineage>
        <taxon>Bacteria</taxon>
        <taxon>Pseudomonadati</taxon>
        <taxon>Spirochaetota</taxon>
        <taxon>Spirochaetia</taxon>
        <taxon>Spirochaetales</taxon>
        <taxon>Breznakiellaceae</taxon>
        <taxon>Breznakiella</taxon>
    </lineage>
</organism>
<keyword evidence="4 10" id="KW-0698">rRNA processing</keyword>
<dbReference type="GO" id="GO:0005737">
    <property type="term" value="C:cytoplasm"/>
    <property type="evidence" value="ECO:0007669"/>
    <property type="project" value="UniProtKB-SubCell"/>
</dbReference>
<comment type="subcellular location">
    <subcellularLocation>
        <location evidence="1 10">Cytoplasm</location>
    </subcellularLocation>
</comment>
<dbReference type="NCBIfam" id="TIGR00046">
    <property type="entry name" value="RsmE family RNA methyltransferase"/>
    <property type="match status" value="1"/>
</dbReference>
<dbReference type="AlphaFoldDB" id="A0A7T7XN53"/>
<keyword evidence="7 10" id="KW-0949">S-adenosyl-L-methionine</keyword>
<dbReference type="KEGG" id="bhc:JFL75_00385"/>
<evidence type="ECO:0000256" key="9">
    <source>
        <dbReference type="ARBA" id="ARBA00047944"/>
    </source>
</evidence>
<evidence type="ECO:0000313" key="13">
    <source>
        <dbReference type="Proteomes" id="UP000595917"/>
    </source>
</evidence>
<dbReference type="CDD" id="cd18084">
    <property type="entry name" value="RsmE-like"/>
    <property type="match status" value="1"/>
</dbReference>
<feature type="domain" description="Ribosomal RNA small subunit methyltransferase E methyltransferase" evidence="11">
    <location>
        <begin position="74"/>
        <end position="245"/>
    </location>
</feature>
<dbReference type="PANTHER" id="PTHR30027">
    <property type="entry name" value="RIBOSOMAL RNA SMALL SUBUNIT METHYLTRANSFERASE E"/>
    <property type="match status" value="1"/>
</dbReference>
<evidence type="ECO:0000256" key="10">
    <source>
        <dbReference type="PIRNR" id="PIRNR015601"/>
    </source>
</evidence>
<dbReference type="Pfam" id="PF04452">
    <property type="entry name" value="Methyltrans_RNA"/>
    <property type="match status" value="1"/>
</dbReference>
<reference evidence="12" key="1">
    <citation type="submission" date="2021-01" db="EMBL/GenBank/DDBJ databases">
        <title>Description of Breznakiella homolactica.</title>
        <authorList>
            <person name="Song Y."/>
            <person name="Brune A."/>
        </authorList>
    </citation>
    <scope>NUCLEOTIDE SEQUENCE</scope>
    <source>
        <strain evidence="12">RmG30</strain>
    </source>
</reference>
<dbReference type="GO" id="GO:0070042">
    <property type="term" value="F:rRNA (uridine-N3-)-methyltransferase activity"/>
    <property type="evidence" value="ECO:0007669"/>
    <property type="project" value="TreeGrafter"/>
</dbReference>
<protein>
    <recommendedName>
        <fullName evidence="10">Ribosomal RNA small subunit methyltransferase E</fullName>
        <ecNumber evidence="10">2.1.1.193</ecNumber>
    </recommendedName>
</protein>
<dbReference type="InterPro" id="IPR006700">
    <property type="entry name" value="RsmE"/>
</dbReference>
<dbReference type="InterPro" id="IPR029026">
    <property type="entry name" value="tRNA_m1G_MTases_N"/>
</dbReference>
<dbReference type="InterPro" id="IPR046886">
    <property type="entry name" value="RsmE_MTase_dom"/>
</dbReference>
<dbReference type="EMBL" id="CP067089">
    <property type="protein sequence ID" value="QQO09415.1"/>
    <property type="molecule type" value="Genomic_DNA"/>
</dbReference>
<evidence type="ECO:0000256" key="1">
    <source>
        <dbReference type="ARBA" id="ARBA00004496"/>
    </source>
</evidence>
<accession>A0A7T7XN53</accession>
<evidence type="ECO:0000313" key="12">
    <source>
        <dbReference type="EMBL" id="QQO09415.1"/>
    </source>
</evidence>
<comment type="similarity">
    <text evidence="2 10">Belongs to the RNA methyltransferase RsmE family.</text>
</comment>
<sequence>MNIILFESQEVGRPLSRRDERTIHLVKVLHKKTGDIFDAGILNGSLGTGHIDSIGIDGSLRYSLDLRDDPPPRNPIRIGVGFPRPIQLRRLLRDLSNLGVQSIDLLGTDLGEKSYRDTKLLNDGGARAALIEGAVQARDTRLPDVRSFRTLDTWLEEQPWEKEYAEKNTNLPLHGSPLLIAPDNVRPEGSMTHLGSSKRPVVLAVGSERGWSDRERDLLEHSGFIRLSMGSRALKTETACIAAVILALEKTGGLG</sequence>
<dbReference type="Gene3D" id="3.40.1280.10">
    <property type="match status" value="1"/>
</dbReference>
<evidence type="ECO:0000256" key="6">
    <source>
        <dbReference type="ARBA" id="ARBA00022679"/>
    </source>
</evidence>
<dbReference type="InterPro" id="IPR029028">
    <property type="entry name" value="Alpha/beta_knot_MTases"/>
</dbReference>
<evidence type="ECO:0000256" key="5">
    <source>
        <dbReference type="ARBA" id="ARBA00022603"/>
    </source>
</evidence>
<comment type="function">
    <text evidence="8 10">Specifically methylates the N3 position of the uracil ring of uridine 1498 (m3U1498) in 16S rRNA. Acts on the fully assembled 30S ribosomal subunit.</text>
</comment>
<dbReference type="PIRSF" id="PIRSF015601">
    <property type="entry name" value="MTase_slr0722"/>
    <property type="match status" value="1"/>
</dbReference>
<dbReference type="GO" id="GO:0070475">
    <property type="term" value="P:rRNA base methylation"/>
    <property type="evidence" value="ECO:0007669"/>
    <property type="project" value="TreeGrafter"/>
</dbReference>
<evidence type="ECO:0000256" key="8">
    <source>
        <dbReference type="ARBA" id="ARBA00025699"/>
    </source>
</evidence>
<evidence type="ECO:0000256" key="7">
    <source>
        <dbReference type="ARBA" id="ARBA00022691"/>
    </source>
</evidence>
<evidence type="ECO:0000256" key="3">
    <source>
        <dbReference type="ARBA" id="ARBA00022490"/>
    </source>
</evidence>
<name>A0A7T7XN53_9SPIR</name>
<gene>
    <name evidence="12" type="ORF">JFL75_00385</name>
</gene>
<dbReference type="SUPFAM" id="SSF75217">
    <property type="entry name" value="alpha/beta knot"/>
    <property type="match status" value="1"/>
</dbReference>
<evidence type="ECO:0000256" key="4">
    <source>
        <dbReference type="ARBA" id="ARBA00022552"/>
    </source>
</evidence>
<dbReference type="Proteomes" id="UP000595917">
    <property type="component" value="Chromosome"/>
</dbReference>
<comment type="catalytic activity">
    <reaction evidence="9 10">
        <text>uridine(1498) in 16S rRNA + S-adenosyl-L-methionine = N(3)-methyluridine(1498) in 16S rRNA + S-adenosyl-L-homocysteine + H(+)</text>
        <dbReference type="Rhea" id="RHEA:42920"/>
        <dbReference type="Rhea" id="RHEA-COMP:10283"/>
        <dbReference type="Rhea" id="RHEA-COMP:10284"/>
        <dbReference type="ChEBI" id="CHEBI:15378"/>
        <dbReference type="ChEBI" id="CHEBI:57856"/>
        <dbReference type="ChEBI" id="CHEBI:59789"/>
        <dbReference type="ChEBI" id="CHEBI:65315"/>
        <dbReference type="ChEBI" id="CHEBI:74502"/>
        <dbReference type="EC" id="2.1.1.193"/>
    </reaction>
</comment>
<dbReference type="EC" id="2.1.1.193" evidence="10"/>
<keyword evidence="3 10" id="KW-0963">Cytoplasm</keyword>
<dbReference type="PANTHER" id="PTHR30027:SF3">
    <property type="entry name" value="16S RRNA (URACIL(1498)-N(3))-METHYLTRANSFERASE"/>
    <property type="match status" value="1"/>
</dbReference>
<evidence type="ECO:0000259" key="11">
    <source>
        <dbReference type="Pfam" id="PF04452"/>
    </source>
</evidence>
<keyword evidence="13" id="KW-1185">Reference proteome</keyword>
<keyword evidence="5 10" id="KW-0489">Methyltransferase</keyword>
<evidence type="ECO:0000256" key="2">
    <source>
        <dbReference type="ARBA" id="ARBA00005528"/>
    </source>
</evidence>
<proteinExistence type="inferred from homology"/>